<reference evidence="2" key="1">
    <citation type="journal article" date="2011" name="Appl. Environ. Microbiol.">
        <title>Genomic potential of Marinobacter aquaeolei, a biogeochemical 'opportunitroph'.</title>
        <authorList>
            <person name="Singer E."/>
            <person name="Webb E.A."/>
            <person name="Nelson W.C."/>
            <person name="Heidelberg J.F."/>
            <person name="Ivanova N."/>
            <person name="Pati A."/>
            <person name="Edwards K.J."/>
        </authorList>
    </citation>
    <scope>NUCLEOTIDE SEQUENCE [LARGE SCALE GENOMIC DNA]</scope>
    <source>
        <strain evidence="2">ATCC 700491 / DSM 11845 / VT8</strain>
    </source>
</reference>
<dbReference type="KEGG" id="maq:Maqu_2562"/>
<evidence type="ECO:0000313" key="1">
    <source>
        <dbReference type="EMBL" id="ABM19637.1"/>
    </source>
</evidence>
<dbReference type="AlphaFoldDB" id="A1U3R8"/>
<dbReference type="HOGENOM" id="CLU_2508808_0_0_6"/>
<protein>
    <submittedName>
        <fullName evidence="1">Uncharacterized protein</fullName>
    </submittedName>
</protein>
<dbReference type="RefSeq" id="WP_011786021.1">
    <property type="nucleotide sequence ID" value="NC_008740.1"/>
</dbReference>
<name>A1U3R8_MARN8</name>
<dbReference type="Proteomes" id="UP000000998">
    <property type="component" value="Chromosome"/>
</dbReference>
<accession>A1U3R8</accession>
<proteinExistence type="predicted"/>
<dbReference type="STRING" id="351348.Maqu_2562"/>
<dbReference type="EMBL" id="CP000514">
    <property type="protein sequence ID" value="ABM19637.1"/>
    <property type="molecule type" value="Genomic_DNA"/>
</dbReference>
<gene>
    <name evidence="1" type="ordered locus">Maqu_2562</name>
</gene>
<evidence type="ECO:0000313" key="2">
    <source>
        <dbReference type="Proteomes" id="UP000000998"/>
    </source>
</evidence>
<organism evidence="1 2">
    <name type="scientific">Marinobacter nauticus (strain ATCC 700491 / DSM 11845 / VT8)</name>
    <name type="common">Marinobacter aquaeolei</name>
    <dbReference type="NCBI Taxonomy" id="351348"/>
    <lineage>
        <taxon>Bacteria</taxon>
        <taxon>Pseudomonadati</taxon>
        <taxon>Pseudomonadota</taxon>
        <taxon>Gammaproteobacteria</taxon>
        <taxon>Pseudomonadales</taxon>
        <taxon>Marinobacteraceae</taxon>
        <taxon>Marinobacter</taxon>
    </lineage>
</organism>
<sequence length="85" mass="9836">MMDIRERLVELRDSVESGAIGVDSLQRQLSQLLLASELENFEEAVKKFDNDLELVIYTISPSNQVREALKVLDEVFLYLDEYDLN</sequence>